<reference evidence="7" key="1">
    <citation type="journal article" date="2019" name="Int. J. Syst. Evol. Microbiol.">
        <title>The Global Catalogue of Microorganisms (GCM) 10K type strain sequencing project: providing services to taxonomists for standard genome sequencing and annotation.</title>
        <authorList>
            <consortium name="The Broad Institute Genomics Platform"/>
            <consortium name="The Broad Institute Genome Sequencing Center for Infectious Disease"/>
            <person name="Wu L."/>
            <person name="Ma J."/>
        </authorList>
    </citation>
    <scope>NUCLEOTIDE SEQUENCE [LARGE SCALE GENOMIC DNA]</scope>
    <source>
        <strain evidence="7">CGMCC 4.7277</strain>
    </source>
</reference>
<gene>
    <name evidence="6" type="ORF">ACFPP7_23505</name>
</gene>
<evidence type="ECO:0000256" key="3">
    <source>
        <dbReference type="ARBA" id="ARBA00023125"/>
    </source>
</evidence>
<dbReference type="Pfam" id="PF00126">
    <property type="entry name" value="HTH_1"/>
    <property type="match status" value="1"/>
</dbReference>
<dbReference type="InterPro" id="IPR005119">
    <property type="entry name" value="LysR_subst-bd"/>
</dbReference>
<evidence type="ECO:0000313" key="6">
    <source>
        <dbReference type="EMBL" id="MFC5523854.1"/>
    </source>
</evidence>
<organism evidence="6 7">
    <name type="scientific">Polaromonas jejuensis</name>
    <dbReference type="NCBI Taxonomy" id="457502"/>
    <lineage>
        <taxon>Bacteria</taxon>
        <taxon>Pseudomonadati</taxon>
        <taxon>Pseudomonadota</taxon>
        <taxon>Betaproteobacteria</taxon>
        <taxon>Burkholderiales</taxon>
        <taxon>Comamonadaceae</taxon>
        <taxon>Polaromonas</taxon>
    </lineage>
</organism>
<accession>A0ABW0QMD6</accession>
<dbReference type="Gene3D" id="1.10.10.10">
    <property type="entry name" value="Winged helix-like DNA-binding domain superfamily/Winged helix DNA-binding domain"/>
    <property type="match status" value="1"/>
</dbReference>
<evidence type="ECO:0000256" key="1">
    <source>
        <dbReference type="ARBA" id="ARBA00009437"/>
    </source>
</evidence>
<feature type="domain" description="HTH lysR-type" evidence="5">
    <location>
        <begin position="4"/>
        <end position="61"/>
    </location>
</feature>
<evidence type="ECO:0000256" key="4">
    <source>
        <dbReference type="ARBA" id="ARBA00023163"/>
    </source>
</evidence>
<proteinExistence type="inferred from homology"/>
<dbReference type="PROSITE" id="PS50931">
    <property type="entry name" value="HTH_LYSR"/>
    <property type="match status" value="1"/>
</dbReference>
<dbReference type="InterPro" id="IPR050176">
    <property type="entry name" value="LTTR"/>
</dbReference>
<dbReference type="SUPFAM" id="SSF53850">
    <property type="entry name" value="Periplasmic binding protein-like II"/>
    <property type="match status" value="1"/>
</dbReference>
<name>A0ABW0QMD6_9BURK</name>
<comment type="similarity">
    <text evidence="1">Belongs to the LysR transcriptional regulatory family.</text>
</comment>
<dbReference type="Gene3D" id="3.40.190.10">
    <property type="entry name" value="Periplasmic binding protein-like II"/>
    <property type="match status" value="2"/>
</dbReference>
<dbReference type="PANTHER" id="PTHR30579:SF7">
    <property type="entry name" value="HTH-TYPE TRANSCRIPTIONAL REGULATOR LRHA-RELATED"/>
    <property type="match status" value="1"/>
</dbReference>
<keyword evidence="7" id="KW-1185">Reference proteome</keyword>
<dbReference type="EMBL" id="JBHSMX010000066">
    <property type="protein sequence ID" value="MFC5523854.1"/>
    <property type="molecule type" value="Genomic_DNA"/>
</dbReference>
<keyword evidence="4" id="KW-0804">Transcription</keyword>
<dbReference type="InterPro" id="IPR036388">
    <property type="entry name" value="WH-like_DNA-bd_sf"/>
</dbReference>
<dbReference type="RefSeq" id="WP_068832196.1">
    <property type="nucleotide sequence ID" value="NZ_JBHSMX010000066.1"/>
</dbReference>
<evidence type="ECO:0000256" key="2">
    <source>
        <dbReference type="ARBA" id="ARBA00023015"/>
    </source>
</evidence>
<dbReference type="Proteomes" id="UP001596084">
    <property type="component" value="Unassembled WGS sequence"/>
</dbReference>
<dbReference type="PANTHER" id="PTHR30579">
    <property type="entry name" value="TRANSCRIPTIONAL REGULATOR"/>
    <property type="match status" value="1"/>
</dbReference>
<dbReference type="InterPro" id="IPR036390">
    <property type="entry name" value="WH_DNA-bd_sf"/>
</dbReference>
<evidence type="ECO:0000313" key="7">
    <source>
        <dbReference type="Proteomes" id="UP001596084"/>
    </source>
</evidence>
<sequence length="301" mass="32815">MKTLDLELLRALVAIEAHDSFAAAAIHLGKTQSAVTQQMQRLEDQIGHPLFEKQGRHKRLTPHGQKLLDYARHLLAINDDALRSLQQGNLEGVLRIAAPHDVADTMLPTLLAQVARASPLLQLDIHVGRSPFLMESLKRGEIDMTISNRHDPALEGVVLRTSPTVWLCSASYVHDRAKPVPLILVEGPSVYHRLAREALDGAGIRWSPSYTASSLIGIKAALRAGLGVTARGIEMAGADLRVLSETDGLPRLPDVAYHLFIRKNVINPVTRKVFDMLKSNLGLIRSAADPGAPAVLPETKV</sequence>
<dbReference type="InterPro" id="IPR000847">
    <property type="entry name" value="LysR_HTH_N"/>
</dbReference>
<dbReference type="Pfam" id="PF03466">
    <property type="entry name" value="LysR_substrate"/>
    <property type="match status" value="1"/>
</dbReference>
<dbReference type="SUPFAM" id="SSF46785">
    <property type="entry name" value="Winged helix' DNA-binding domain"/>
    <property type="match status" value="1"/>
</dbReference>
<protein>
    <submittedName>
        <fullName evidence="6">LysR substrate-binding domain-containing protein</fullName>
    </submittedName>
</protein>
<dbReference type="PRINTS" id="PR00039">
    <property type="entry name" value="HTHLYSR"/>
</dbReference>
<keyword evidence="3" id="KW-0238">DNA-binding</keyword>
<keyword evidence="2" id="KW-0805">Transcription regulation</keyword>
<evidence type="ECO:0000259" key="5">
    <source>
        <dbReference type="PROSITE" id="PS50931"/>
    </source>
</evidence>
<comment type="caution">
    <text evidence="6">The sequence shown here is derived from an EMBL/GenBank/DDBJ whole genome shotgun (WGS) entry which is preliminary data.</text>
</comment>